<evidence type="ECO:0000256" key="1">
    <source>
        <dbReference type="SAM" id="MobiDB-lite"/>
    </source>
</evidence>
<dbReference type="EMBL" id="JAGGLP010000005">
    <property type="protein sequence ID" value="MBP2049850.1"/>
    <property type="molecule type" value="Genomic_DNA"/>
</dbReference>
<feature type="region of interest" description="Disordered" evidence="1">
    <location>
        <begin position="28"/>
        <end position="57"/>
    </location>
</feature>
<accession>A0ABS4LR31</accession>
<gene>
    <name evidence="2" type="ORF">J2Z21_002786</name>
</gene>
<feature type="compositionally biased region" description="Low complexity" evidence="1">
    <location>
        <begin position="43"/>
        <end position="53"/>
    </location>
</feature>
<sequence>MLTALTAQPDVDEDLAWAVSVESTIVRAPQHAAGARKEGSGRRTGPTPGRPGTMPDMHLADMAHSPRAIRDHWRKRGARAVIPFPAGHRLRRGSRPPAFGRETYKQRNTVEWCFNRLCGGTDTVLTVDGTLVPTRDHSIAEQSKNYRYSTDHQVVADADRCLVVEIGRPVPGNRNDCTA</sequence>
<dbReference type="Proteomes" id="UP001519309">
    <property type="component" value="Unassembled WGS sequence"/>
</dbReference>
<comment type="caution">
    <text evidence="2">The sequence shown here is derived from an EMBL/GenBank/DDBJ whole genome shotgun (WGS) entry which is preliminary data.</text>
</comment>
<evidence type="ECO:0000313" key="2">
    <source>
        <dbReference type="EMBL" id="MBP2049850.1"/>
    </source>
</evidence>
<reference evidence="2 3" key="1">
    <citation type="submission" date="2021-03" db="EMBL/GenBank/DDBJ databases">
        <title>Genomic Encyclopedia of Type Strains, Phase IV (KMG-IV): sequencing the most valuable type-strain genomes for metagenomic binning, comparative biology and taxonomic classification.</title>
        <authorList>
            <person name="Goeker M."/>
        </authorList>
    </citation>
    <scope>NUCLEOTIDE SEQUENCE [LARGE SCALE GENOMIC DNA]</scope>
    <source>
        <strain evidence="2 3">DSM 40499</strain>
    </source>
</reference>
<organism evidence="2 3">
    <name type="scientific">Streptomyces griseochromogenes</name>
    <dbReference type="NCBI Taxonomy" id="68214"/>
    <lineage>
        <taxon>Bacteria</taxon>
        <taxon>Bacillati</taxon>
        <taxon>Actinomycetota</taxon>
        <taxon>Actinomycetes</taxon>
        <taxon>Kitasatosporales</taxon>
        <taxon>Streptomycetaceae</taxon>
        <taxon>Streptomyces</taxon>
    </lineage>
</organism>
<proteinExistence type="predicted"/>
<protein>
    <submittedName>
        <fullName evidence="2">Transposase</fullName>
    </submittedName>
</protein>
<keyword evidence="3" id="KW-1185">Reference proteome</keyword>
<name>A0ABS4LR31_9ACTN</name>
<evidence type="ECO:0000313" key="3">
    <source>
        <dbReference type="Proteomes" id="UP001519309"/>
    </source>
</evidence>